<proteinExistence type="predicted"/>
<dbReference type="InParanoid" id="A0A286U576"/>
<organism evidence="2 3">
    <name type="scientific">Pyrrhoderma noxium</name>
    <dbReference type="NCBI Taxonomy" id="2282107"/>
    <lineage>
        <taxon>Eukaryota</taxon>
        <taxon>Fungi</taxon>
        <taxon>Dikarya</taxon>
        <taxon>Basidiomycota</taxon>
        <taxon>Agaricomycotina</taxon>
        <taxon>Agaricomycetes</taxon>
        <taxon>Hymenochaetales</taxon>
        <taxon>Hymenochaetaceae</taxon>
        <taxon>Pyrrhoderma</taxon>
    </lineage>
</organism>
<evidence type="ECO:0000256" key="1">
    <source>
        <dbReference type="SAM" id="MobiDB-lite"/>
    </source>
</evidence>
<accession>A0A286U576</accession>
<feature type="compositionally biased region" description="Basic and acidic residues" evidence="1">
    <location>
        <begin position="28"/>
        <end position="43"/>
    </location>
</feature>
<sequence>MSLLKSFFKNKSSSNNAASTNTTSRETTGTERADDPTKAKDQEGAIITTKLTEITLKRVQRTSTASGKTFSLTPNVSSAHLRVEVKDGNRRRVVTPLPGAGSSVPDEESDDGGEGGEEEGEEGGNKSNNRMILIVGSRGRAYHLSPNTTNKATETNVLAQLEGAQSFFFIFNLGTITNNS</sequence>
<protein>
    <submittedName>
        <fullName evidence="2">Uncharacterized protein</fullName>
    </submittedName>
</protein>
<feature type="compositionally biased region" description="Acidic residues" evidence="1">
    <location>
        <begin position="105"/>
        <end position="122"/>
    </location>
</feature>
<feature type="region of interest" description="Disordered" evidence="1">
    <location>
        <begin position="1"/>
        <end position="48"/>
    </location>
</feature>
<dbReference type="AlphaFoldDB" id="A0A286U576"/>
<feature type="region of interest" description="Disordered" evidence="1">
    <location>
        <begin position="60"/>
        <end position="129"/>
    </location>
</feature>
<gene>
    <name evidence="2" type="ORF">PNOK_0981900</name>
</gene>
<keyword evidence="3" id="KW-1185">Reference proteome</keyword>
<name>A0A286U576_9AGAM</name>
<feature type="compositionally biased region" description="Low complexity" evidence="1">
    <location>
        <begin position="1"/>
        <end position="24"/>
    </location>
</feature>
<evidence type="ECO:0000313" key="3">
    <source>
        <dbReference type="Proteomes" id="UP000217199"/>
    </source>
</evidence>
<dbReference type="EMBL" id="NBII01000012">
    <property type="protein sequence ID" value="PAV14740.1"/>
    <property type="molecule type" value="Genomic_DNA"/>
</dbReference>
<dbReference type="Proteomes" id="UP000217199">
    <property type="component" value="Unassembled WGS sequence"/>
</dbReference>
<feature type="compositionally biased region" description="Polar residues" evidence="1">
    <location>
        <begin position="61"/>
        <end position="78"/>
    </location>
</feature>
<evidence type="ECO:0000313" key="2">
    <source>
        <dbReference type="EMBL" id="PAV14740.1"/>
    </source>
</evidence>
<feature type="compositionally biased region" description="Basic and acidic residues" evidence="1">
    <location>
        <begin position="81"/>
        <end position="90"/>
    </location>
</feature>
<comment type="caution">
    <text evidence="2">The sequence shown here is derived from an EMBL/GenBank/DDBJ whole genome shotgun (WGS) entry which is preliminary data.</text>
</comment>
<reference evidence="2 3" key="1">
    <citation type="journal article" date="2017" name="Mol. Ecol.">
        <title>Comparative and population genomic landscape of Phellinus noxius: A hypervariable fungus causing root rot in trees.</title>
        <authorList>
            <person name="Chung C.L."/>
            <person name="Lee T.J."/>
            <person name="Akiba M."/>
            <person name="Lee H.H."/>
            <person name="Kuo T.H."/>
            <person name="Liu D."/>
            <person name="Ke H.M."/>
            <person name="Yokoi T."/>
            <person name="Roa M.B."/>
            <person name="Lu M.J."/>
            <person name="Chang Y.Y."/>
            <person name="Ann P.J."/>
            <person name="Tsai J.N."/>
            <person name="Chen C.Y."/>
            <person name="Tzean S.S."/>
            <person name="Ota Y."/>
            <person name="Hattori T."/>
            <person name="Sahashi N."/>
            <person name="Liou R.F."/>
            <person name="Kikuchi T."/>
            <person name="Tsai I.J."/>
        </authorList>
    </citation>
    <scope>NUCLEOTIDE SEQUENCE [LARGE SCALE GENOMIC DNA]</scope>
    <source>
        <strain evidence="2 3">FFPRI411160</strain>
    </source>
</reference>